<comment type="similarity">
    <text evidence="1">Belongs to the bacterial/plant glucose-1-phosphate adenylyltransferase family.</text>
</comment>
<dbReference type="Gene3D" id="3.90.550.10">
    <property type="entry name" value="Spore Coat Polysaccharide Biosynthesis Protein SpsA, Chain A"/>
    <property type="match status" value="1"/>
</dbReference>
<dbReference type="RefSeq" id="WP_133403511.1">
    <property type="nucleotide sequence ID" value="NZ_SMTK01000003.1"/>
</dbReference>
<dbReference type="PANTHER" id="PTHR43523">
    <property type="entry name" value="GLUCOSE-1-PHOSPHATE ADENYLYLTRANSFERASE-RELATED"/>
    <property type="match status" value="1"/>
</dbReference>
<dbReference type="Pfam" id="PF24894">
    <property type="entry name" value="Hexapep_GlmU"/>
    <property type="match status" value="1"/>
</dbReference>
<dbReference type="InterPro" id="IPR011831">
    <property type="entry name" value="ADP-Glc_PPase"/>
</dbReference>
<evidence type="ECO:0000313" key="8">
    <source>
        <dbReference type="Proteomes" id="UP000295411"/>
    </source>
</evidence>
<dbReference type="PANTHER" id="PTHR43523:SF2">
    <property type="entry name" value="GLUCOSE-1-PHOSPHATE ADENYLYLTRANSFERASE"/>
    <property type="match status" value="1"/>
</dbReference>
<evidence type="ECO:0000256" key="3">
    <source>
        <dbReference type="ARBA" id="ARBA00022695"/>
    </source>
</evidence>
<dbReference type="Pfam" id="PF00483">
    <property type="entry name" value="NTP_transferase"/>
    <property type="match status" value="1"/>
</dbReference>
<dbReference type="AlphaFoldDB" id="A0A4R5TVU4"/>
<proteinExistence type="inferred from homology"/>
<evidence type="ECO:0000313" key="7">
    <source>
        <dbReference type="EMBL" id="TDK25233.1"/>
    </source>
</evidence>
<dbReference type="Gene3D" id="2.160.10.10">
    <property type="entry name" value="Hexapeptide repeat proteins"/>
    <property type="match status" value="1"/>
</dbReference>
<evidence type="ECO:0000259" key="6">
    <source>
        <dbReference type="Pfam" id="PF24894"/>
    </source>
</evidence>
<protein>
    <submittedName>
        <fullName evidence="7">Glucose-1-phosphate adenylyltransferase</fullName>
    </submittedName>
</protein>
<keyword evidence="8" id="KW-1185">Reference proteome</keyword>
<evidence type="ECO:0000256" key="2">
    <source>
        <dbReference type="ARBA" id="ARBA00022679"/>
    </source>
</evidence>
<organism evidence="7 8">
    <name type="scientific">Arthrobacter crusticola</name>
    <dbReference type="NCBI Taxonomy" id="2547960"/>
    <lineage>
        <taxon>Bacteria</taxon>
        <taxon>Bacillati</taxon>
        <taxon>Actinomycetota</taxon>
        <taxon>Actinomycetes</taxon>
        <taxon>Micrococcales</taxon>
        <taxon>Micrococcaceae</taxon>
        <taxon>Arthrobacter</taxon>
    </lineage>
</organism>
<evidence type="ECO:0000259" key="5">
    <source>
        <dbReference type="Pfam" id="PF00483"/>
    </source>
</evidence>
<keyword evidence="4" id="KW-0320">Glycogen biosynthesis</keyword>
<dbReference type="InterPro" id="IPR005835">
    <property type="entry name" value="NTP_transferase_dom"/>
</dbReference>
<keyword evidence="3 7" id="KW-0548">Nucleotidyltransferase</keyword>
<dbReference type="Proteomes" id="UP000295411">
    <property type="component" value="Unassembled WGS sequence"/>
</dbReference>
<name>A0A4R5TVU4_9MICC</name>
<accession>A0A4R5TVU4</accession>
<dbReference type="CDD" id="cd02508">
    <property type="entry name" value="ADP_Glucose_PP"/>
    <property type="match status" value="1"/>
</dbReference>
<dbReference type="OrthoDB" id="9801810at2"/>
<dbReference type="InterPro" id="IPR056818">
    <property type="entry name" value="GlmU/GlgC-like_hexapep"/>
</dbReference>
<dbReference type="GO" id="GO:0005978">
    <property type="term" value="P:glycogen biosynthetic process"/>
    <property type="evidence" value="ECO:0007669"/>
    <property type="project" value="UniProtKB-KW"/>
</dbReference>
<gene>
    <name evidence="7" type="ORF">E2F48_08085</name>
</gene>
<evidence type="ECO:0000256" key="1">
    <source>
        <dbReference type="ARBA" id="ARBA00010443"/>
    </source>
</evidence>
<dbReference type="InterPro" id="IPR011004">
    <property type="entry name" value="Trimer_LpxA-like_sf"/>
</dbReference>
<comment type="caution">
    <text evidence="7">The sequence shown here is derived from an EMBL/GenBank/DDBJ whole genome shotgun (WGS) entry which is preliminary data.</text>
</comment>
<feature type="domain" description="Glucose-1-phosphate adenylyltransferase/Bifunctional protein GlmU-like C-terminal hexapeptide" evidence="6">
    <location>
        <begin position="288"/>
        <end position="355"/>
    </location>
</feature>
<feature type="domain" description="Nucleotidyl transferase" evidence="5">
    <location>
        <begin position="8"/>
        <end position="258"/>
    </location>
</feature>
<dbReference type="SUPFAM" id="SSF53448">
    <property type="entry name" value="Nucleotide-diphospho-sugar transferases"/>
    <property type="match status" value="1"/>
</dbReference>
<dbReference type="SUPFAM" id="SSF51161">
    <property type="entry name" value="Trimeric LpxA-like enzymes"/>
    <property type="match status" value="1"/>
</dbReference>
<dbReference type="EMBL" id="SMTK01000003">
    <property type="protein sequence ID" value="TDK25233.1"/>
    <property type="molecule type" value="Genomic_DNA"/>
</dbReference>
<reference evidence="7 8" key="1">
    <citation type="submission" date="2019-03" db="EMBL/GenBank/DDBJ databases">
        <title>Arthrobacter sp. nov., an bacterium isolated from biocrust in Mu Us Desert.</title>
        <authorList>
            <person name="Lixiong L."/>
        </authorList>
    </citation>
    <scope>NUCLEOTIDE SEQUENCE [LARGE SCALE GENOMIC DNA]</scope>
    <source>
        <strain evidence="7 8">SLN-3</strain>
    </source>
</reference>
<dbReference type="InterPro" id="IPR029044">
    <property type="entry name" value="Nucleotide-diphossugar_trans"/>
</dbReference>
<sequence length="372" mass="40168">MHQPRVLTLILAGGAGGRLGVLTDHRAKPVLPVGGTYRMIDIPLSNLYHSGYADVWIVEQYQPKSINDHLASGRPWDLDRTNGGLRVLPPFQGNDGEGFAEGNADGIYRQADFIREYDPDLVLVLSADHLYQLDYREVVQTHLDSGAVLTMVTTRFDGDASQHGVVEAENGLVTGFQYKPDEPATDLVAAEIFLYDASTLLDTLAMLQETEGELKDYGHQLVPHLVKNAKVAEHRLEGYWRDLGRPENYHRAHMDLLDGNGLDFDDPKWPMLTGAPRRMPAFVAAGARIENSLLSPGSTVHGHVAGSVIGPDTVVESGAVVRNSVLLEGVTVAAGAEVTMAIVDAGASIEAGRRIDGTEGVITVDGAGQEHP</sequence>
<dbReference type="GO" id="GO:0008878">
    <property type="term" value="F:glucose-1-phosphate adenylyltransferase activity"/>
    <property type="evidence" value="ECO:0007669"/>
    <property type="project" value="InterPro"/>
</dbReference>
<evidence type="ECO:0000256" key="4">
    <source>
        <dbReference type="ARBA" id="ARBA00023056"/>
    </source>
</evidence>
<keyword evidence="2 7" id="KW-0808">Transferase</keyword>